<keyword evidence="3" id="KW-1185">Reference proteome</keyword>
<feature type="compositionally biased region" description="Basic and acidic residues" evidence="1">
    <location>
        <begin position="188"/>
        <end position="200"/>
    </location>
</feature>
<proteinExistence type="predicted"/>
<dbReference type="OrthoDB" id="421255at2759"/>
<accession>A0A813BS25</accession>
<dbReference type="Proteomes" id="UP000601435">
    <property type="component" value="Unassembled WGS sequence"/>
</dbReference>
<feature type="region of interest" description="Disordered" evidence="1">
    <location>
        <begin position="215"/>
        <end position="309"/>
    </location>
</feature>
<evidence type="ECO:0000313" key="3">
    <source>
        <dbReference type="Proteomes" id="UP000601435"/>
    </source>
</evidence>
<dbReference type="EMBL" id="CAJNJA010077408">
    <property type="protein sequence ID" value="CAE7920188.1"/>
    <property type="molecule type" value="Genomic_DNA"/>
</dbReference>
<name>A0A813BS25_9DINO</name>
<gene>
    <name evidence="2" type="ORF">SNEC2469_LOCUS31669</name>
</gene>
<comment type="caution">
    <text evidence="2">The sequence shown here is derived from an EMBL/GenBank/DDBJ whole genome shotgun (WGS) entry which is preliminary data.</text>
</comment>
<protein>
    <submittedName>
        <fullName evidence="2">Uncharacterized protein</fullName>
    </submittedName>
</protein>
<evidence type="ECO:0000313" key="2">
    <source>
        <dbReference type="EMBL" id="CAE7920188.1"/>
    </source>
</evidence>
<reference evidence="2" key="1">
    <citation type="submission" date="2021-02" db="EMBL/GenBank/DDBJ databases">
        <authorList>
            <person name="Dougan E. K."/>
            <person name="Rhodes N."/>
            <person name="Thang M."/>
            <person name="Chan C."/>
        </authorList>
    </citation>
    <scope>NUCLEOTIDE SEQUENCE</scope>
</reference>
<dbReference type="AlphaFoldDB" id="A0A813BS25"/>
<feature type="region of interest" description="Disordered" evidence="1">
    <location>
        <begin position="188"/>
        <end position="207"/>
    </location>
</feature>
<feature type="compositionally biased region" description="Acidic residues" evidence="1">
    <location>
        <begin position="151"/>
        <end position="175"/>
    </location>
</feature>
<organism evidence="2 3">
    <name type="scientific">Symbiodinium necroappetens</name>
    <dbReference type="NCBI Taxonomy" id="1628268"/>
    <lineage>
        <taxon>Eukaryota</taxon>
        <taxon>Sar</taxon>
        <taxon>Alveolata</taxon>
        <taxon>Dinophyceae</taxon>
        <taxon>Suessiales</taxon>
        <taxon>Symbiodiniaceae</taxon>
        <taxon>Symbiodinium</taxon>
    </lineage>
</organism>
<feature type="region of interest" description="Disordered" evidence="1">
    <location>
        <begin position="146"/>
        <end position="177"/>
    </location>
</feature>
<evidence type="ECO:0000256" key="1">
    <source>
        <dbReference type="SAM" id="MobiDB-lite"/>
    </source>
</evidence>
<sequence length="309" mass="33941">MAESMIEGLAAEWDAIESLRDDLRKGRALIAEVSEKQVDIKMPSKYSRLLLPILNRMREAGKKLPGVEALRCEVRVIMQKNKRDPSEEDIQKYAWLLRKNCGFIKMKCRRQEDPEFQELCLALDPDLQGIVDQINESLARRRAAKAARAEDWDDPQVESDEDAYDDDDDGTDDCSDLASHLSDFKAACEESDVGTERSDVPELSDANMDQQVVEVPDESPGTVVEVPKENRPGTVVEVPKENSGPSAVVEVPKENSLPSAVVEVPKENSGPGGPQRDATAPQGSSGTSAGVKKTTFVPGVEPDARDHLS</sequence>